<dbReference type="GO" id="GO:0005737">
    <property type="term" value="C:cytoplasm"/>
    <property type="evidence" value="ECO:0007669"/>
    <property type="project" value="UniProtKB-SubCell"/>
</dbReference>
<reference evidence="20" key="1">
    <citation type="submission" date="2025-08" db="UniProtKB">
        <authorList>
            <consortium name="RefSeq"/>
        </authorList>
    </citation>
    <scope>IDENTIFICATION</scope>
    <source>
        <tissue evidence="20">Whole body</tissue>
    </source>
</reference>
<dbReference type="InterPro" id="IPR013021">
    <property type="entry name" value="Myo-inos-1-P_Synthase_GAPDH"/>
</dbReference>
<evidence type="ECO:0000256" key="12">
    <source>
        <dbReference type="ARBA" id="ARBA00023098"/>
    </source>
</evidence>
<organism evidence="19 20">
    <name type="scientific">Sipha flava</name>
    <name type="common">yellow sugarcane aphid</name>
    <dbReference type="NCBI Taxonomy" id="143950"/>
    <lineage>
        <taxon>Eukaryota</taxon>
        <taxon>Metazoa</taxon>
        <taxon>Ecdysozoa</taxon>
        <taxon>Arthropoda</taxon>
        <taxon>Hexapoda</taxon>
        <taxon>Insecta</taxon>
        <taxon>Pterygota</taxon>
        <taxon>Neoptera</taxon>
        <taxon>Paraneoptera</taxon>
        <taxon>Hemiptera</taxon>
        <taxon>Sternorrhyncha</taxon>
        <taxon>Aphidomorpha</taxon>
        <taxon>Aphidoidea</taxon>
        <taxon>Aphididae</taxon>
        <taxon>Sipha</taxon>
    </lineage>
</organism>
<keyword evidence="8" id="KW-0963">Cytoplasm</keyword>
<evidence type="ECO:0000256" key="10">
    <source>
        <dbReference type="ARBA" id="ARBA00022550"/>
    </source>
</evidence>
<proteinExistence type="inferred from homology"/>
<dbReference type="CTD" id="35671"/>
<dbReference type="OrthoDB" id="2887at2759"/>
<comment type="subcellular location">
    <subcellularLocation>
        <location evidence="3">Cytoplasm</location>
    </subcellularLocation>
</comment>
<evidence type="ECO:0000256" key="6">
    <source>
        <dbReference type="ARBA" id="ARBA00011881"/>
    </source>
</evidence>
<evidence type="ECO:0000259" key="18">
    <source>
        <dbReference type="Pfam" id="PF01658"/>
    </source>
</evidence>
<name>A0A8B8G530_9HEMI</name>
<dbReference type="PIRSF" id="PIRSF015578">
    <property type="entry name" value="Myoinos-ppht_syn"/>
    <property type="match status" value="1"/>
</dbReference>
<evidence type="ECO:0000256" key="2">
    <source>
        <dbReference type="ARBA" id="ARBA00001911"/>
    </source>
</evidence>
<dbReference type="Pfam" id="PF01658">
    <property type="entry name" value="Inos-1-P_synth"/>
    <property type="match status" value="1"/>
</dbReference>
<evidence type="ECO:0000256" key="15">
    <source>
        <dbReference type="ARBA" id="ARBA00023264"/>
    </source>
</evidence>
<comment type="cofactor">
    <cofactor evidence="2">
        <name>NAD(+)</name>
        <dbReference type="ChEBI" id="CHEBI:57540"/>
    </cofactor>
</comment>
<dbReference type="SUPFAM" id="SSF51735">
    <property type="entry name" value="NAD(P)-binding Rossmann-fold domains"/>
    <property type="match status" value="1"/>
</dbReference>
<evidence type="ECO:0000256" key="5">
    <source>
        <dbReference type="ARBA" id="ARBA00010813"/>
    </source>
</evidence>
<dbReference type="InterPro" id="IPR002587">
    <property type="entry name" value="Myo-inos-1-P_Synthase"/>
</dbReference>
<evidence type="ECO:0000313" key="19">
    <source>
        <dbReference type="Proteomes" id="UP000694846"/>
    </source>
</evidence>
<keyword evidence="11" id="KW-0520">NAD</keyword>
<dbReference type="SUPFAM" id="SSF55347">
    <property type="entry name" value="Glyceraldehyde-3-phosphate dehydrogenase-like, C-terminal domain"/>
    <property type="match status" value="1"/>
</dbReference>
<dbReference type="PANTHER" id="PTHR11510">
    <property type="entry name" value="MYO-INOSITOL-1 PHOSPHATE SYNTHASE"/>
    <property type="match status" value="1"/>
</dbReference>
<dbReference type="Gene3D" id="3.40.50.720">
    <property type="entry name" value="NAD(P)-binding Rossmann-like Domain"/>
    <property type="match status" value="2"/>
</dbReference>
<keyword evidence="15" id="KW-1208">Phospholipid metabolism</keyword>
<keyword evidence="9" id="KW-0444">Lipid biosynthesis</keyword>
<dbReference type="FunFam" id="3.40.50.720:FF:000069">
    <property type="entry name" value="Inositol-3-phosphate synthase 1"/>
    <property type="match status" value="1"/>
</dbReference>
<evidence type="ECO:0000313" key="20">
    <source>
        <dbReference type="RefSeq" id="XP_025417928.1"/>
    </source>
</evidence>
<evidence type="ECO:0000256" key="11">
    <source>
        <dbReference type="ARBA" id="ARBA00023027"/>
    </source>
</evidence>
<comment type="catalytic activity">
    <reaction evidence="1">
        <text>D-glucose 6-phosphate = 1D-myo-inositol 3-phosphate</text>
        <dbReference type="Rhea" id="RHEA:10716"/>
        <dbReference type="ChEBI" id="CHEBI:58401"/>
        <dbReference type="ChEBI" id="CHEBI:61548"/>
        <dbReference type="EC" id="5.5.1.4"/>
    </reaction>
</comment>
<comment type="pathway">
    <text evidence="4">Polyol metabolism; myo-inositol biosynthesis; myo-inositol from D-glucose 6-phosphate: step 1/2.</text>
</comment>
<dbReference type="Proteomes" id="UP000694846">
    <property type="component" value="Unplaced"/>
</dbReference>
<comment type="function">
    <text evidence="16">Key enzyme in myo-inositol biosynthesis pathway that catalyzes the conversion of glucose 6-phosphate to 1-myo-inositol 1-phosphate in a NAD-dependent manner. Rate-limiting enzyme in the synthesis of all inositol-containing compounds.</text>
</comment>
<feature type="domain" description="Myo-inositol-1-phosphate synthase GAPDH-like" evidence="18">
    <location>
        <begin position="321"/>
        <end position="434"/>
    </location>
</feature>
<keyword evidence="10" id="KW-0398">Inositol biosynthesis</keyword>
<dbReference type="EC" id="5.5.1.4" evidence="7"/>
<evidence type="ECO:0000256" key="14">
    <source>
        <dbReference type="ARBA" id="ARBA00023235"/>
    </source>
</evidence>
<dbReference type="FunFam" id="3.40.50.720:FF:000334">
    <property type="entry name" value="Inositol-3-phosphate synthase"/>
    <property type="match status" value="1"/>
</dbReference>
<comment type="similarity">
    <text evidence="5">Belongs to the myo-inositol 1-phosphate synthase family.</text>
</comment>
<evidence type="ECO:0000256" key="4">
    <source>
        <dbReference type="ARBA" id="ARBA00005117"/>
    </source>
</evidence>
<dbReference type="GO" id="GO:0008654">
    <property type="term" value="P:phospholipid biosynthetic process"/>
    <property type="evidence" value="ECO:0007669"/>
    <property type="project" value="UniProtKB-KW"/>
</dbReference>
<keyword evidence="13" id="KW-0594">Phospholipid biosynthesis</keyword>
<sequence>MASTVCGGSDGDTGAAVVLQVDSPNVKYSDEYIESTVDYPVNYAMDQGNTIVIKPTVTKIKIRTKKTVPKTGLMMIGLGGNNGTTLTAGILANKFGYTWETKEGVKSPNWYGSITQSSTIRVGMDANGKDVYVPLKSLVPMINPNDIEIDGWDISSLDLSQAMKRSKVLNIDLQRKLMKHMSEIKPRPSIYIPDFIAANQSYRADNIIKAEKKSEALDQIRKDIRDFKKNKELDQVVVLWTANTERFSEEIEGFNDTSDNLFRSICNNSTEISPSTLFAVASILEGCTYINGSPSNTFIKGVIELAEKRGVHIAGDDFKSGQTKLKSVLVDFLVTAGIKPVSIVSYNHLGNNDGYNLSAPQQFRSKEISKSSVVDDMVQSNNILYKTHEKPDHCIVIKYVPYVGDSKRALDEYTSEIFLNGTNTLVIHNTCEDSLLAAPLILDLLILAEVFNRIEIGSDKSDYTPLHPVFSVLSYLLKAPIVPKGAPVVNSLFRQRACIENILRACLGLPAENNMLLEYMLPSQIFKDFKNEDQKNSTCTKF</sequence>
<comment type="subunit">
    <text evidence="6">Homotetramer.</text>
</comment>
<evidence type="ECO:0000256" key="7">
    <source>
        <dbReference type="ARBA" id="ARBA00012125"/>
    </source>
</evidence>
<dbReference type="UniPathway" id="UPA00823">
    <property type="reaction ID" value="UER00787"/>
</dbReference>
<protein>
    <recommendedName>
        <fullName evidence="17">Inositol-3-phosphate synthase</fullName>
        <ecNumber evidence="7">5.5.1.4</ecNumber>
    </recommendedName>
</protein>
<dbReference type="GO" id="GO:0004512">
    <property type="term" value="F:inositol-3-phosphate synthase activity"/>
    <property type="evidence" value="ECO:0007669"/>
    <property type="project" value="UniProtKB-EC"/>
</dbReference>
<evidence type="ECO:0000256" key="13">
    <source>
        <dbReference type="ARBA" id="ARBA00023209"/>
    </source>
</evidence>
<keyword evidence="14" id="KW-0413">Isomerase</keyword>
<evidence type="ECO:0000256" key="17">
    <source>
        <dbReference type="ARBA" id="ARBA00070063"/>
    </source>
</evidence>
<dbReference type="GeneID" id="112688782"/>
<gene>
    <name evidence="20" type="primary">LOC112688782</name>
</gene>
<dbReference type="Pfam" id="PF07994">
    <property type="entry name" value="NAD_binding_5"/>
    <property type="match status" value="1"/>
</dbReference>
<dbReference type="InterPro" id="IPR036291">
    <property type="entry name" value="NAD(P)-bd_dom_sf"/>
</dbReference>
<evidence type="ECO:0000256" key="8">
    <source>
        <dbReference type="ARBA" id="ARBA00022490"/>
    </source>
</evidence>
<dbReference type="GO" id="GO:0006021">
    <property type="term" value="P:inositol biosynthetic process"/>
    <property type="evidence" value="ECO:0007669"/>
    <property type="project" value="UniProtKB-UniPathway"/>
</dbReference>
<evidence type="ECO:0000256" key="16">
    <source>
        <dbReference type="ARBA" id="ARBA00025559"/>
    </source>
</evidence>
<keyword evidence="19" id="KW-1185">Reference proteome</keyword>
<dbReference type="FunFam" id="3.30.360.10:FF:000055">
    <property type="entry name" value="Putative myo-inositol-1-phosphate synthase"/>
    <property type="match status" value="1"/>
</dbReference>
<dbReference type="AlphaFoldDB" id="A0A8B8G530"/>
<accession>A0A8B8G530</accession>
<evidence type="ECO:0000256" key="3">
    <source>
        <dbReference type="ARBA" id="ARBA00004496"/>
    </source>
</evidence>
<keyword evidence="12" id="KW-0443">Lipid metabolism</keyword>
<evidence type="ECO:0000256" key="1">
    <source>
        <dbReference type="ARBA" id="ARBA00000113"/>
    </source>
</evidence>
<evidence type="ECO:0000256" key="9">
    <source>
        <dbReference type="ARBA" id="ARBA00022516"/>
    </source>
</evidence>
<dbReference type="RefSeq" id="XP_025417928.1">
    <property type="nucleotide sequence ID" value="XM_025562143.1"/>
</dbReference>